<sequence length="178" mass="17585">MPITALSLPRSVSLSETVPPLVDPSRRSFCTQGCLSAAAVALASLSSGCGGGGSDSTSPGGSGSTGSPLASATGNVSGRVVSVPIDGSPLTTVGGAAVVRTSLGNYLLARTGQDTFTALTAVCTHEANQVSNFTGSQFACTFHGSLYTTSGSVARGPATRPLTSYPTTFAGNTVTFSV</sequence>
<evidence type="ECO:0000256" key="2">
    <source>
        <dbReference type="ARBA" id="ARBA00022723"/>
    </source>
</evidence>
<dbReference type="KEGG" id="abac:LuPra_00271"/>
<feature type="compositionally biased region" description="Gly residues" evidence="5">
    <location>
        <begin position="52"/>
        <end position="64"/>
    </location>
</feature>
<evidence type="ECO:0000259" key="6">
    <source>
        <dbReference type="PROSITE" id="PS51296"/>
    </source>
</evidence>
<organism evidence="7 8">
    <name type="scientific">Luteitalea pratensis</name>
    <dbReference type="NCBI Taxonomy" id="1855912"/>
    <lineage>
        <taxon>Bacteria</taxon>
        <taxon>Pseudomonadati</taxon>
        <taxon>Acidobacteriota</taxon>
        <taxon>Vicinamibacteria</taxon>
        <taxon>Vicinamibacterales</taxon>
        <taxon>Vicinamibacteraceae</taxon>
        <taxon>Luteitalea</taxon>
    </lineage>
</organism>
<name>A0A143PH63_LUTPR</name>
<dbReference type="InterPro" id="IPR017941">
    <property type="entry name" value="Rieske_2Fe-2S"/>
</dbReference>
<dbReference type="GO" id="GO:0046872">
    <property type="term" value="F:metal ion binding"/>
    <property type="evidence" value="ECO:0007669"/>
    <property type="project" value="UniProtKB-KW"/>
</dbReference>
<dbReference type="AlphaFoldDB" id="A0A143PH63"/>
<dbReference type="EMBL" id="CP015136">
    <property type="protein sequence ID" value="AMY07104.1"/>
    <property type="molecule type" value="Genomic_DNA"/>
</dbReference>
<reference evidence="7 8" key="1">
    <citation type="journal article" date="2016" name="Genome Announc.">
        <title>First Complete Genome Sequence of a Subdivision 6 Acidobacterium Strain.</title>
        <authorList>
            <person name="Huang S."/>
            <person name="Vieira S."/>
            <person name="Bunk B."/>
            <person name="Riedel T."/>
            <person name="Sproer C."/>
            <person name="Overmann J."/>
        </authorList>
    </citation>
    <scope>NUCLEOTIDE SEQUENCE [LARGE SCALE GENOMIC DNA]</scope>
    <source>
        <strain evidence="8">DSM 100886 HEG_-6_39</strain>
    </source>
</reference>
<evidence type="ECO:0000256" key="5">
    <source>
        <dbReference type="SAM" id="MobiDB-lite"/>
    </source>
</evidence>
<evidence type="ECO:0000256" key="1">
    <source>
        <dbReference type="ARBA" id="ARBA00022714"/>
    </source>
</evidence>
<feature type="region of interest" description="Disordered" evidence="5">
    <location>
        <begin position="52"/>
        <end position="73"/>
    </location>
</feature>
<gene>
    <name evidence="7" type="ORF">LuPra_00271</name>
</gene>
<evidence type="ECO:0000313" key="8">
    <source>
        <dbReference type="Proteomes" id="UP000076079"/>
    </source>
</evidence>
<evidence type="ECO:0000313" key="7">
    <source>
        <dbReference type="EMBL" id="AMY07104.1"/>
    </source>
</evidence>
<keyword evidence="2" id="KW-0479">Metal-binding</keyword>
<dbReference type="SUPFAM" id="SSF50022">
    <property type="entry name" value="ISP domain"/>
    <property type="match status" value="1"/>
</dbReference>
<keyword evidence="8" id="KW-1185">Reference proteome</keyword>
<dbReference type="GO" id="GO:0051537">
    <property type="term" value="F:2 iron, 2 sulfur cluster binding"/>
    <property type="evidence" value="ECO:0007669"/>
    <property type="project" value="UniProtKB-KW"/>
</dbReference>
<dbReference type="Proteomes" id="UP000076079">
    <property type="component" value="Chromosome"/>
</dbReference>
<reference evidence="8" key="2">
    <citation type="submission" date="2016-04" db="EMBL/GenBank/DDBJ databases">
        <title>First Complete Genome Sequence of a Subdivision 6 Acidobacterium.</title>
        <authorList>
            <person name="Huang S."/>
            <person name="Vieira S."/>
            <person name="Bunk B."/>
            <person name="Riedel T."/>
            <person name="Sproeer C."/>
            <person name="Overmann J."/>
        </authorList>
    </citation>
    <scope>NUCLEOTIDE SEQUENCE [LARGE SCALE GENOMIC DNA]</scope>
    <source>
        <strain evidence="8">DSM 100886 HEG_-6_39</strain>
    </source>
</reference>
<evidence type="ECO:0000256" key="3">
    <source>
        <dbReference type="ARBA" id="ARBA00023004"/>
    </source>
</evidence>
<accession>A0A143PH63</accession>
<protein>
    <submittedName>
        <fullName evidence="7">Cytochrome b6-f complex iron-sulfur subunit</fullName>
    </submittedName>
</protein>
<proteinExistence type="predicted"/>
<keyword evidence="3" id="KW-0408">Iron</keyword>
<evidence type="ECO:0000256" key="4">
    <source>
        <dbReference type="ARBA" id="ARBA00023014"/>
    </source>
</evidence>
<dbReference type="STRING" id="1855912.LuPra_00271"/>
<dbReference type="PROSITE" id="PS51296">
    <property type="entry name" value="RIESKE"/>
    <property type="match status" value="1"/>
</dbReference>
<keyword evidence="4" id="KW-0411">Iron-sulfur</keyword>
<keyword evidence="1" id="KW-0001">2Fe-2S</keyword>
<dbReference type="InterPro" id="IPR036922">
    <property type="entry name" value="Rieske_2Fe-2S_sf"/>
</dbReference>
<feature type="domain" description="Rieske" evidence="6">
    <location>
        <begin position="82"/>
        <end position="176"/>
    </location>
</feature>
<dbReference type="Gene3D" id="2.102.10.10">
    <property type="entry name" value="Rieske [2Fe-2S] iron-sulphur domain"/>
    <property type="match status" value="1"/>
</dbReference>
<dbReference type="CDD" id="cd03467">
    <property type="entry name" value="Rieske"/>
    <property type="match status" value="1"/>
</dbReference>
<dbReference type="Pfam" id="PF00355">
    <property type="entry name" value="Rieske"/>
    <property type="match status" value="1"/>
</dbReference>